<comment type="caution">
    <text evidence="1">The sequence shown here is derived from an EMBL/GenBank/DDBJ whole genome shotgun (WGS) entry which is preliminary data.</text>
</comment>
<organism evidence="1 2">
    <name type="scientific">Phaseolus coccineus</name>
    <name type="common">Scarlet runner bean</name>
    <name type="synonym">Phaseolus multiflorus</name>
    <dbReference type="NCBI Taxonomy" id="3886"/>
    <lineage>
        <taxon>Eukaryota</taxon>
        <taxon>Viridiplantae</taxon>
        <taxon>Streptophyta</taxon>
        <taxon>Embryophyta</taxon>
        <taxon>Tracheophyta</taxon>
        <taxon>Spermatophyta</taxon>
        <taxon>Magnoliopsida</taxon>
        <taxon>eudicotyledons</taxon>
        <taxon>Gunneridae</taxon>
        <taxon>Pentapetalae</taxon>
        <taxon>rosids</taxon>
        <taxon>fabids</taxon>
        <taxon>Fabales</taxon>
        <taxon>Fabaceae</taxon>
        <taxon>Papilionoideae</taxon>
        <taxon>50 kb inversion clade</taxon>
        <taxon>NPAAA clade</taxon>
        <taxon>indigoferoid/millettioid clade</taxon>
        <taxon>Phaseoleae</taxon>
        <taxon>Phaseolus</taxon>
    </lineage>
</organism>
<gene>
    <name evidence="1" type="ORF">VNO80_09967</name>
</gene>
<protein>
    <submittedName>
        <fullName evidence="1">Uncharacterized protein</fullName>
    </submittedName>
</protein>
<dbReference type="AlphaFoldDB" id="A0AAN9N7R4"/>
<reference evidence="1 2" key="1">
    <citation type="submission" date="2024-01" db="EMBL/GenBank/DDBJ databases">
        <title>The genomes of 5 underutilized Papilionoideae crops provide insights into root nodulation and disease resistanc.</title>
        <authorList>
            <person name="Jiang F."/>
        </authorList>
    </citation>
    <scope>NUCLEOTIDE SEQUENCE [LARGE SCALE GENOMIC DNA]</scope>
    <source>
        <strain evidence="1">JINMINGXINNONG_FW02</strain>
        <tissue evidence="1">Leaves</tissue>
    </source>
</reference>
<dbReference type="Proteomes" id="UP001374584">
    <property type="component" value="Unassembled WGS sequence"/>
</dbReference>
<proteinExistence type="predicted"/>
<keyword evidence="2" id="KW-1185">Reference proteome</keyword>
<sequence length="109" mass="12386">MRRTRNAINGLTMNENWCEDPVIVKNEVKRYFEDRFSRGARCNVRIDERKGLCAGIQGEGDAENGPKHSCCKNNNPVGRVDKALNITHKQPGITLQKLVPEYIIMVCIE</sequence>
<evidence type="ECO:0000313" key="1">
    <source>
        <dbReference type="EMBL" id="KAK7367947.1"/>
    </source>
</evidence>
<dbReference type="EMBL" id="JAYMYR010000004">
    <property type="protein sequence ID" value="KAK7367947.1"/>
    <property type="molecule type" value="Genomic_DNA"/>
</dbReference>
<accession>A0AAN9N7R4</accession>
<evidence type="ECO:0000313" key="2">
    <source>
        <dbReference type="Proteomes" id="UP001374584"/>
    </source>
</evidence>
<name>A0AAN9N7R4_PHACN</name>